<dbReference type="Proteomes" id="UP000316621">
    <property type="component" value="Chromosome 3"/>
</dbReference>
<name>A0A4Y7J0A7_PAPSO</name>
<proteinExistence type="predicted"/>
<dbReference type="AlphaFoldDB" id="A0A4Y7J0A7"/>
<keyword evidence="2" id="KW-1185">Reference proteome</keyword>
<dbReference type="STRING" id="3469.A0A4Y7J0A7"/>
<dbReference type="InterPro" id="IPR011990">
    <property type="entry name" value="TPR-like_helical_dom_sf"/>
</dbReference>
<dbReference type="Gramene" id="RZC53188">
    <property type="protein sequence ID" value="RZC53188"/>
    <property type="gene ID" value="C5167_012045"/>
</dbReference>
<accession>A0A4Y7J0A7</accession>
<dbReference type="EMBL" id="CM010717">
    <property type="protein sequence ID" value="RZC53188.1"/>
    <property type="molecule type" value="Genomic_DNA"/>
</dbReference>
<evidence type="ECO:0000313" key="2">
    <source>
        <dbReference type="Proteomes" id="UP000316621"/>
    </source>
</evidence>
<evidence type="ECO:0008006" key="3">
    <source>
        <dbReference type="Google" id="ProtNLM"/>
    </source>
</evidence>
<gene>
    <name evidence="1" type="ORF">C5167_012045</name>
</gene>
<reference evidence="1 2" key="1">
    <citation type="journal article" date="2018" name="Science">
        <title>The opium poppy genome and morphinan production.</title>
        <authorList>
            <person name="Guo L."/>
            <person name="Winzer T."/>
            <person name="Yang X."/>
            <person name="Li Y."/>
            <person name="Ning Z."/>
            <person name="He Z."/>
            <person name="Teodor R."/>
            <person name="Lu Y."/>
            <person name="Bowser T.A."/>
            <person name="Graham I.A."/>
            <person name="Ye K."/>
        </authorList>
    </citation>
    <scope>NUCLEOTIDE SEQUENCE [LARGE SCALE GENOMIC DNA]</scope>
    <source>
        <strain evidence="2">cv. HN1</strain>
        <tissue evidence="1">Leaves</tissue>
    </source>
</reference>
<evidence type="ECO:0000313" key="1">
    <source>
        <dbReference type="EMBL" id="RZC53188.1"/>
    </source>
</evidence>
<dbReference type="SUPFAM" id="SSF48452">
    <property type="entry name" value="TPR-like"/>
    <property type="match status" value="1"/>
</dbReference>
<sequence length="237" mass="27281">MEIYERAIANVPPGSGIYTCGSIMLCTKSLMPKTWINERSLQKNLRQCNWSVAAGAKDKIKFAELEISLGETERTRAIFELATEQHHLDMPELYERYVLFLAVLDSKFRIIVSKDTKNGLAGPATCNREPSKREQSEPEIFERALKHYRENAPELKERAMLLEEWLKVGQQFGSVGDTNIVEKRMLKSLKKRKEISSDDGPTAYEEYHDYIFPEETSWKLLISGKSRGWLIMKIDST</sequence>
<protein>
    <recommendedName>
        <fullName evidence="3">Suppressor of forked domain-containing protein</fullName>
    </recommendedName>
</protein>
<organism evidence="1 2">
    <name type="scientific">Papaver somniferum</name>
    <name type="common">Opium poppy</name>
    <dbReference type="NCBI Taxonomy" id="3469"/>
    <lineage>
        <taxon>Eukaryota</taxon>
        <taxon>Viridiplantae</taxon>
        <taxon>Streptophyta</taxon>
        <taxon>Embryophyta</taxon>
        <taxon>Tracheophyta</taxon>
        <taxon>Spermatophyta</taxon>
        <taxon>Magnoliopsida</taxon>
        <taxon>Ranunculales</taxon>
        <taxon>Papaveraceae</taxon>
        <taxon>Papaveroideae</taxon>
        <taxon>Papaver</taxon>
    </lineage>
</organism>
<dbReference type="Gene3D" id="1.25.40.10">
    <property type="entry name" value="Tetratricopeptide repeat domain"/>
    <property type="match status" value="1"/>
</dbReference>
<dbReference type="OMA" id="EWIYMES"/>